<reference evidence="7" key="1">
    <citation type="submission" date="2023-11" db="EMBL/GenBank/DDBJ databases">
        <title>Scrofimicrobium hongkongense sp. nov., isolated from a patient with peritonitis.</title>
        <authorList>
            <person name="Lao H.Y."/>
            <person name="Wong A.Y.P."/>
            <person name="Ng T.L."/>
            <person name="Wong R.Y.L."/>
            <person name="Yau M.C.Y."/>
            <person name="Lam J.Y.W."/>
            <person name="Siu G.K.H."/>
        </authorList>
    </citation>
    <scope>NUCLEOTIDE SEQUENCE</scope>
    <source>
        <strain evidence="7">R131</strain>
    </source>
</reference>
<evidence type="ECO:0000256" key="6">
    <source>
        <dbReference type="SAM" id="MobiDB-lite"/>
    </source>
</evidence>
<keyword evidence="5" id="KW-0233">DNA recombination</keyword>
<keyword evidence="4" id="KW-0238">DNA-binding</keyword>
<name>A0AAU7V6D5_9ACTO</name>
<evidence type="ECO:0000256" key="1">
    <source>
        <dbReference type="ARBA" id="ARBA00002190"/>
    </source>
</evidence>
<accession>A0AAU7V6D5</accession>
<evidence type="ECO:0000256" key="5">
    <source>
        <dbReference type="ARBA" id="ARBA00023172"/>
    </source>
</evidence>
<dbReference type="EMBL" id="CP138335">
    <property type="protein sequence ID" value="XBW08113.1"/>
    <property type="molecule type" value="Genomic_DNA"/>
</dbReference>
<evidence type="ECO:0000256" key="4">
    <source>
        <dbReference type="ARBA" id="ARBA00023125"/>
    </source>
</evidence>
<evidence type="ECO:0000256" key="2">
    <source>
        <dbReference type="ARBA" id="ARBA00010961"/>
    </source>
</evidence>
<dbReference type="RefSeq" id="WP_350257758.1">
    <property type="nucleotide sequence ID" value="NZ_CP138335.1"/>
</dbReference>
<proteinExistence type="inferred from homology"/>
<dbReference type="GO" id="GO:0003677">
    <property type="term" value="F:DNA binding"/>
    <property type="evidence" value="ECO:0007669"/>
    <property type="project" value="UniProtKB-KW"/>
</dbReference>
<evidence type="ECO:0000313" key="7">
    <source>
        <dbReference type="EMBL" id="XBW07553.1"/>
    </source>
</evidence>
<sequence>MGRPASTKKCQVCGWPGLVRNGTTSAGRQRWRCSSLGASTTKTRRDQIELSQFTQFISWVTGHDTQSSIDGTQTGRSFRKNIAWCWRIPIPAPPLTGEVHEQVFIDGTYLAYGWCLLVARSNTGLVVAWQWCHSENSAAYGKLLARIPPPLAVTTDGAGGALKAIKEHWPETTVQRCLLHVHRNNTRDLTQNPKTMAGKALLGLSRALLKVTSKTEAAKWATLLAAFHTEYSAYLKERTYARDNPLEAASRGKKPTGWWYTHERDRRVYHRLNRLYKAGDLFAYLTTAKQALERTTNPVESVNHQVKRVIKHHPGLSEDHLTCGIERVLHSYTHNPDTPKQILKAWHAAGEPTRRLIPKKPRTTTRLGPKQHDTGLSSEEGLYTRKGWAGRPLNNP</sequence>
<dbReference type="EMBL" id="CP138335">
    <property type="protein sequence ID" value="XBW07553.1"/>
    <property type="molecule type" value="Genomic_DNA"/>
</dbReference>
<dbReference type="KEGG" id="sapp:SAC06_07865"/>
<dbReference type="AlphaFoldDB" id="A0AAU7V6D5"/>
<dbReference type="Pfam" id="PF00872">
    <property type="entry name" value="Transposase_mut"/>
    <property type="match status" value="1"/>
</dbReference>
<organism evidence="7">
    <name type="scientific">Scrofimicrobium appendicitidis</name>
    <dbReference type="NCBI Taxonomy" id="3079930"/>
    <lineage>
        <taxon>Bacteria</taxon>
        <taxon>Bacillati</taxon>
        <taxon>Actinomycetota</taxon>
        <taxon>Actinomycetes</taxon>
        <taxon>Actinomycetales</taxon>
        <taxon>Actinomycetaceae</taxon>
        <taxon>Scrofimicrobium</taxon>
    </lineage>
</organism>
<comment type="function">
    <text evidence="1">Required for the transposition of the insertion element.</text>
</comment>
<keyword evidence="3" id="KW-0815">Transposition</keyword>
<feature type="region of interest" description="Disordered" evidence="6">
    <location>
        <begin position="349"/>
        <end position="396"/>
    </location>
</feature>
<comment type="similarity">
    <text evidence="2">Belongs to the transposase mutator family.</text>
</comment>
<evidence type="ECO:0000313" key="8">
    <source>
        <dbReference type="EMBL" id="XBW08113.1"/>
    </source>
</evidence>
<dbReference type="InterPro" id="IPR048004">
    <property type="entry name" value="IS1249_transpos"/>
</dbReference>
<gene>
    <name evidence="8" type="ORF">SAC06_00710</name>
    <name evidence="7" type="ORF">SAC06_07865</name>
</gene>
<evidence type="ECO:0000256" key="3">
    <source>
        <dbReference type="ARBA" id="ARBA00022578"/>
    </source>
</evidence>
<protein>
    <submittedName>
        <fullName evidence="7">IS1249 family transposase</fullName>
    </submittedName>
</protein>
<dbReference type="NCBIfam" id="NF033544">
    <property type="entry name" value="transpos_IS1249"/>
    <property type="match status" value="1"/>
</dbReference>
<dbReference type="GO" id="GO:0004803">
    <property type="term" value="F:transposase activity"/>
    <property type="evidence" value="ECO:0007669"/>
    <property type="project" value="InterPro"/>
</dbReference>
<dbReference type="GO" id="GO:0006313">
    <property type="term" value="P:DNA transposition"/>
    <property type="evidence" value="ECO:0007669"/>
    <property type="project" value="InterPro"/>
</dbReference>
<dbReference type="KEGG" id="sapp:SAC06_00710"/>
<dbReference type="InterPro" id="IPR001207">
    <property type="entry name" value="Transposase_mutator"/>
</dbReference>